<gene>
    <name evidence="2" type="ORF">GTP69_00250</name>
</gene>
<keyword evidence="1" id="KW-1133">Transmembrane helix</keyword>
<reference evidence="2 3" key="1">
    <citation type="submission" date="2019-12" db="EMBL/GenBank/DDBJ databases">
        <title>Novel species isolated from a subtropical stream in China.</title>
        <authorList>
            <person name="Lu H."/>
        </authorList>
    </citation>
    <scope>NUCLEOTIDE SEQUENCE [LARGE SCALE GENOMIC DNA]</scope>
    <source>
        <strain evidence="2 3">CY42W</strain>
    </source>
</reference>
<keyword evidence="3" id="KW-1185">Reference proteome</keyword>
<organism evidence="2 3">
    <name type="scientific">Duganella levis</name>
    <dbReference type="NCBI Taxonomy" id="2692169"/>
    <lineage>
        <taxon>Bacteria</taxon>
        <taxon>Pseudomonadati</taxon>
        <taxon>Pseudomonadota</taxon>
        <taxon>Betaproteobacteria</taxon>
        <taxon>Burkholderiales</taxon>
        <taxon>Oxalobacteraceae</taxon>
        <taxon>Telluria group</taxon>
        <taxon>Duganella</taxon>
    </lineage>
</organism>
<evidence type="ECO:0008006" key="4">
    <source>
        <dbReference type="Google" id="ProtNLM"/>
    </source>
</evidence>
<keyword evidence="1" id="KW-0472">Membrane</keyword>
<accession>A0ABW9VT86</accession>
<dbReference type="EMBL" id="WWCT01000001">
    <property type="protein sequence ID" value="MYN24835.1"/>
    <property type="molecule type" value="Genomic_DNA"/>
</dbReference>
<dbReference type="Proteomes" id="UP000642144">
    <property type="component" value="Unassembled WGS sequence"/>
</dbReference>
<evidence type="ECO:0000313" key="2">
    <source>
        <dbReference type="EMBL" id="MYN24835.1"/>
    </source>
</evidence>
<evidence type="ECO:0000313" key="3">
    <source>
        <dbReference type="Proteomes" id="UP000642144"/>
    </source>
</evidence>
<name>A0ABW9VT86_9BURK</name>
<keyword evidence="1" id="KW-0812">Transmembrane</keyword>
<sequence>MLASVEFSRSERLSSFLSYVCNMALAQSGLRLTEQHIGVHVFGRPDNYAPAEDTIVRTTAAMLRKRLTKYYEGEGVADPIRIAIPRGSYSPLFVSNEAPSEARTVAVDQEAASTEAILSPNSRSTTGWRDLFSMRPWRNAFGACLAIVSVLVVGAVAMPGWSSDPVDVFWKSLLHTNRETLFVPADSELVMHQQAIGHRIVLGDYIAKRFDTTVPGDGAAASTQFRWRRYTGVISVTLAVELGKLTAGAPQALRVRYARDMQLNDLKHANAILVGTADANPWVSLFRERLNYHIDWDPSSRKSLVRNDAPLRGEQALYEFGGAEREKHGFAILAYTPNLSADGHILMVGGTSSVGTEAAADFLFNRERMREVLVKAIRPDGSFRPFEVLLQCELQASGSTNVRVLGVRIKSV</sequence>
<feature type="transmembrane region" description="Helical" evidence="1">
    <location>
        <begin position="139"/>
        <end position="161"/>
    </location>
</feature>
<evidence type="ECO:0000256" key="1">
    <source>
        <dbReference type="SAM" id="Phobius"/>
    </source>
</evidence>
<protein>
    <recommendedName>
        <fullName evidence="4">DUF4880 domain-containing protein</fullName>
    </recommendedName>
</protein>
<comment type="caution">
    <text evidence="2">The sequence shown here is derived from an EMBL/GenBank/DDBJ whole genome shotgun (WGS) entry which is preliminary data.</text>
</comment>
<dbReference type="RefSeq" id="WP_161052997.1">
    <property type="nucleotide sequence ID" value="NZ_WWCT01000001.1"/>
</dbReference>
<proteinExistence type="predicted"/>